<dbReference type="AlphaFoldDB" id="A0A840QKA8"/>
<reference evidence="3 4" key="1">
    <citation type="submission" date="2020-08" db="EMBL/GenBank/DDBJ databases">
        <title>Genomic Encyclopedia of Type Strains, Phase IV (KMG-IV): sequencing the most valuable type-strain genomes for metagenomic binning, comparative biology and taxonomic classification.</title>
        <authorList>
            <person name="Goeker M."/>
        </authorList>
    </citation>
    <scope>NUCLEOTIDE SEQUENCE [LARGE SCALE GENOMIC DNA]</scope>
    <source>
        <strain evidence="3 4">DSM 24696</strain>
    </source>
</reference>
<organism evidence="3 4">
    <name type="scientific">Texcoconibacillus texcoconensis</name>
    <dbReference type="NCBI Taxonomy" id="1095777"/>
    <lineage>
        <taxon>Bacteria</taxon>
        <taxon>Bacillati</taxon>
        <taxon>Bacillota</taxon>
        <taxon>Bacilli</taxon>
        <taxon>Bacillales</taxon>
        <taxon>Bacillaceae</taxon>
        <taxon>Texcoconibacillus</taxon>
    </lineage>
</organism>
<comment type="caution">
    <text evidence="3">The sequence shown here is derived from an EMBL/GenBank/DDBJ whole genome shotgun (WGS) entry which is preliminary data.</text>
</comment>
<protein>
    <submittedName>
        <fullName evidence="3">Ammonia channel protein AmtB</fullName>
    </submittedName>
</protein>
<feature type="transmembrane region" description="Helical" evidence="1">
    <location>
        <begin position="47"/>
        <end position="70"/>
    </location>
</feature>
<proteinExistence type="predicted"/>
<gene>
    <name evidence="3" type="ORF">HNQ41_000006</name>
</gene>
<feature type="transmembrane region" description="Helical" evidence="1">
    <location>
        <begin position="76"/>
        <end position="94"/>
    </location>
</feature>
<dbReference type="Pfam" id="PF19701">
    <property type="entry name" value="DUF6199"/>
    <property type="match status" value="1"/>
</dbReference>
<evidence type="ECO:0000256" key="1">
    <source>
        <dbReference type="SAM" id="Phobius"/>
    </source>
</evidence>
<evidence type="ECO:0000313" key="4">
    <source>
        <dbReference type="Proteomes" id="UP000551878"/>
    </source>
</evidence>
<name>A0A840QKA8_9BACI</name>
<keyword evidence="1" id="KW-1133">Transmembrane helix</keyword>
<feature type="transmembrane region" description="Helical" evidence="1">
    <location>
        <begin position="6"/>
        <end position="26"/>
    </location>
</feature>
<keyword evidence="4" id="KW-1185">Reference proteome</keyword>
<dbReference type="InterPro" id="IPR045679">
    <property type="entry name" value="DUF6199"/>
</dbReference>
<dbReference type="EMBL" id="JACHHB010000001">
    <property type="protein sequence ID" value="MBB5171866.1"/>
    <property type="molecule type" value="Genomic_DNA"/>
</dbReference>
<evidence type="ECO:0000259" key="2">
    <source>
        <dbReference type="Pfam" id="PF19701"/>
    </source>
</evidence>
<keyword evidence="1" id="KW-0812">Transmembrane</keyword>
<evidence type="ECO:0000313" key="3">
    <source>
        <dbReference type="EMBL" id="MBB5171866.1"/>
    </source>
</evidence>
<keyword evidence="1" id="KW-0472">Membrane</keyword>
<feature type="domain" description="DUF6199" evidence="2">
    <location>
        <begin position="12"/>
        <end position="67"/>
    </location>
</feature>
<dbReference type="Proteomes" id="UP000551878">
    <property type="component" value="Unassembled WGS sequence"/>
</dbReference>
<accession>A0A840QKA8</accession>
<sequence>MLLSMIFAIMFIIIAYGYLIWSYFYPEESMLLLNRWVYKKEPEFSDTAIAYTKFESIFGIFILTMIIVGTLSDSQFLNFFLLIVLFSYVIFKVLKTK</sequence>